<dbReference type="Proteomes" id="UP000824998">
    <property type="component" value="Unassembled WGS sequence"/>
</dbReference>
<evidence type="ECO:0000256" key="1">
    <source>
        <dbReference type="ARBA" id="ARBA00008954"/>
    </source>
</evidence>
<protein>
    <submittedName>
        <fullName evidence="3">Pyridoxal phosphate-dependent transferase</fullName>
    </submittedName>
</protein>
<dbReference type="AlphaFoldDB" id="A0A9P7Y7L4"/>
<name>A0A9P7Y7L4_9HELO</name>
<accession>A0A9P7Y7L4</accession>
<dbReference type="EMBL" id="MU251893">
    <property type="protein sequence ID" value="KAG9228619.1"/>
    <property type="molecule type" value="Genomic_DNA"/>
</dbReference>
<dbReference type="Gene3D" id="3.40.640.10">
    <property type="entry name" value="Type I PLP-dependent aspartate aminotransferase-like (Major domain)"/>
    <property type="match status" value="1"/>
</dbReference>
<dbReference type="PANTHER" id="PTHR43094">
    <property type="entry name" value="AMINOTRANSFERASE"/>
    <property type="match status" value="1"/>
</dbReference>
<dbReference type="InterPro" id="IPR005814">
    <property type="entry name" value="Aminotrans_3"/>
</dbReference>
<evidence type="ECO:0000313" key="4">
    <source>
        <dbReference type="Proteomes" id="UP000824998"/>
    </source>
</evidence>
<gene>
    <name evidence="3" type="ORF">BJ875DRAFT_508405</name>
</gene>
<organism evidence="3 4">
    <name type="scientific">Amylocarpus encephaloides</name>
    <dbReference type="NCBI Taxonomy" id="45428"/>
    <lineage>
        <taxon>Eukaryota</taxon>
        <taxon>Fungi</taxon>
        <taxon>Dikarya</taxon>
        <taxon>Ascomycota</taxon>
        <taxon>Pezizomycotina</taxon>
        <taxon>Leotiomycetes</taxon>
        <taxon>Helotiales</taxon>
        <taxon>Helotiales incertae sedis</taxon>
        <taxon>Amylocarpus</taxon>
    </lineage>
</organism>
<dbReference type="GO" id="GO:0030170">
    <property type="term" value="F:pyridoxal phosphate binding"/>
    <property type="evidence" value="ECO:0007669"/>
    <property type="project" value="InterPro"/>
</dbReference>
<dbReference type="Gene3D" id="3.90.1150.10">
    <property type="entry name" value="Aspartate Aminotransferase, domain 1"/>
    <property type="match status" value="1"/>
</dbReference>
<proteinExistence type="inferred from homology"/>
<dbReference type="GO" id="GO:0005829">
    <property type="term" value="C:cytosol"/>
    <property type="evidence" value="ECO:0007669"/>
    <property type="project" value="TreeGrafter"/>
</dbReference>
<dbReference type="GO" id="GO:0008483">
    <property type="term" value="F:transaminase activity"/>
    <property type="evidence" value="ECO:0007669"/>
    <property type="project" value="InterPro"/>
</dbReference>
<dbReference type="Pfam" id="PF00202">
    <property type="entry name" value="Aminotran_3"/>
    <property type="match status" value="1"/>
</dbReference>
<comment type="similarity">
    <text evidence="1">Belongs to the class-III pyridoxal-phosphate-dependent aminotransferase family.</text>
</comment>
<dbReference type="SUPFAM" id="SSF53383">
    <property type="entry name" value="PLP-dependent transferases"/>
    <property type="match status" value="1"/>
</dbReference>
<evidence type="ECO:0000256" key="2">
    <source>
        <dbReference type="ARBA" id="ARBA00022898"/>
    </source>
</evidence>
<evidence type="ECO:0000313" key="3">
    <source>
        <dbReference type="EMBL" id="KAG9228619.1"/>
    </source>
</evidence>
<keyword evidence="4" id="KW-1185">Reference proteome</keyword>
<keyword evidence="3" id="KW-0808">Transferase</keyword>
<dbReference type="OrthoDB" id="5419315at2759"/>
<comment type="caution">
    <text evidence="3">The sequence shown here is derived from an EMBL/GenBank/DDBJ whole genome shotgun (WGS) entry which is preliminary data.</text>
</comment>
<keyword evidence="2" id="KW-0663">Pyridoxal phosphate</keyword>
<sequence>MKNVHHISDCNPYRQRLNGESNEKFVARKAAELDAKFLELGPNTVIGFICEPVVGAAMGCVPFVPGYLKAMQDVCHKHGALFILDEVMCGMEGVLPDIQTIAKGLGGGYQAISAVLVSPKVVQKFDDKDSNFLHGQTYQGMPISAVAALTVLKQGALLKKGLQAALGNHPNVGDIRGMGLFVPFDQKLGVAKEIIALAFRSYNLLIYGGVGSANSVHGDHFMLNSVQGDHIMIMPAYIIRKKDTEFIIKMISKVVHKYFDNIKNIP</sequence>
<dbReference type="InterPro" id="IPR015421">
    <property type="entry name" value="PyrdxlP-dep_Trfase_major"/>
</dbReference>
<reference evidence="3" key="1">
    <citation type="journal article" date="2021" name="IMA Fungus">
        <title>Genomic characterization of three marine fungi, including Emericellopsis atlantica sp. nov. with signatures of a generalist lifestyle and marine biomass degradation.</title>
        <authorList>
            <person name="Hagestad O.C."/>
            <person name="Hou L."/>
            <person name="Andersen J.H."/>
            <person name="Hansen E.H."/>
            <person name="Altermark B."/>
            <person name="Li C."/>
            <person name="Kuhnert E."/>
            <person name="Cox R.J."/>
            <person name="Crous P.W."/>
            <person name="Spatafora J.W."/>
            <person name="Lail K."/>
            <person name="Amirebrahimi M."/>
            <person name="Lipzen A."/>
            <person name="Pangilinan J."/>
            <person name="Andreopoulos W."/>
            <person name="Hayes R.D."/>
            <person name="Ng V."/>
            <person name="Grigoriev I.V."/>
            <person name="Jackson S.A."/>
            <person name="Sutton T.D.S."/>
            <person name="Dobson A.D.W."/>
            <person name="Rama T."/>
        </authorList>
    </citation>
    <scope>NUCLEOTIDE SEQUENCE</scope>
    <source>
        <strain evidence="3">TRa018bII</strain>
    </source>
</reference>
<dbReference type="InterPro" id="IPR015422">
    <property type="entry name" value="PyrdxlP-dep_Trfase_small"/>
</dbReference>
<dbReference type="InterPro" id="IPR015424">
    <property type="entry name" value="PyrdxlP-dep_Trfase"/>
</dbReference>
<dbReference type="PANTHER" id="PTHR43094:SF1">
    <property type="entry name" value="AMINOTRANSFERASE CLASS-III"/>
    <property type="match status" value="1"/>
</dbReference>